<accession>A0A6C0E1T3</accession>
<evidence type="ECO:0000313" key="1">
    <source>
        <dbReference type="EMBL" id="QHT21365.1"/>
    </source>
</evidence>
<protein>
    <submittedName>
        <fullName evidence="1">Uncharacterized protein</fullName>
    </submittedName>
</protein>
<proteinExistence type="predicted"/>
<dbReference type="AlphaFoldDB" id="A0A6C0E1T3"/>
<name>A0A6C0E1T3_9ZZZZ</name>
<sequence>MGCDFYIYVYLEIHHINGISYYELPTIRGYYCELECGVCDSDDDENDYYYNSTEYKTLFENMKKICLTPRKPVVIYNNNSFISPKLEMKYLPFIQNKIKKIYVEKITRYEDTGIFTSIGEIINVVKKEERYDPYERE</sequence>
<organism evidence="1">
    <name type="scientific">viral metagenome</name>
    <dbReference type="NCBI Taxonomy" id="1070528"/>
    <lineage>
        <taxon>unclassified sequences</taxon>
        <taxon>metagenomes</taxon>
        <taxon>organismal metagenomes</taxon>
    </lineage>
</organism>
<reference evidence="1" key="1">
    <citation type="journal article" date="2020" name="Nature">
        <title>Giant virus diversity and host interactions through global metagenomics.</title>
        <authorList>
            <person name="Schulz F."/>
            <person name="Roux S."/>
            <person name="Paez-Espino D."/>
            <person name="Jungbluth S."/>
            <person name="Walsh D.A."/>
            <person name="Denef V.J."/>
            <person name="McMahon K.D."/>
            <person name="Konstantinidis K.T."/>
            <person name="Eloe-Fadrosh E.A."/>
            <person name="Kyrpides N.C."/>
            <person name="Woyke T."/>
        </authorList>
    </citation>
    <scope>NUCLEOTIDE SEQUENCE</scope>
    <source>
        <strain evidence="1">GVMAG-M-3300023174-92</strain>
    </source>
</reference>
<dbReference type="EMBL" id="MN739690">
    <property type="protein sequence ID" value="QHT21365.1"/>
    <property type="molecule type" value="Genomic_DNA"/>
</dbReference>